<proteinExistence type="predicted"/>
<dbReference type="Proteomes" id="UP000683246">
    <property type="component" value="Chromosome"/>
</dbReference>
<evidence type="ECO:0000313" key="1">
    <source>
        <dbReference type="EMBL" id="QUI24655.1"/>
    </source>
</evidence>
<gene>
    <name evidence="1" type="ORF">HZI73_21135</name>
</gene>
<dbReference type="RefSeq" id="WP_212695347.1">
    <property type="nucleotide sequence ID" value="NZ_CP058649.1"/>
</dbReference>
<organism evidence="1 2">
    <name type="scientific">Vallitalea pronyensis</name>
    <dbReference type="NCBI Taxonomy" id="1348613"/>
    <lineage>
        <taxon>Bacteria</taxon>
        <taxon>Bacillati</taxon>
        <taxon>Bacillota</taxon>
        <taxon>Clostridia</taxon>
        <taxon>Lachnospirales</taxon>
        <taxon>Vallitaleaceae</taxon>
        <taxon>Vallitalea</taxon>
    </lineage>
</organism>
<dbReference type="AlphaFoldDB" id="A0A8J8SI84"/>
<protein>
    <submittedName>
        <fullName evidence="1">Uncharacterized protein</fullName>
    </submittedName>
</protein>
<evidence type="ECO:0000313" key="2">
    <source>
        <dbReference type="Proteomes" id="UP000683246"/>
    </source>
</evidence>
<keyword evidence="2" id="KW-1185">Reference proteome</keyword>
<dbReference type="EMBL" id="CP058649">
    <property type="protein sequence ID" value="QUI24655.1"/>
    <property type="molecule type" value="Genomic_DNA"/>
</dbReference>
<accession>A0A8J8SI84</accession>
<sequence>MGIIKNISFLDARKATEESLKHITKIENVALLICTEETAKLLDPIHKSNVASFVKIPNDLELEFININGNGKIDDTLLEGIQEKAYVLINGQCLVKEINPELFKEKIYALDVNGELYCPRILKGLILAKGSINGPILDYKEGFKPLSHTLYLTENNILRYSHEKLCVNKLIAIEPVVEDFEAYINKIQIQEQAYITKSNLNRMRHMLDEFDEVDVCIVPEHSIYHEGKVCLNPENITDYDDATLVVDGMVHIEDLTEDALKEHIQGIYSQGIYCDKSLINAARTLSMNQASVKVELPNIIQNVGKLVINEAYLLGLSEKKHIENMGKLKFDDSVNPELVVEKISSIENLGKLVGNASVLSQIDINNLGVMKMSEEDYKEKEQENEVYYKNLSKLVL</sequence>
<name>A0A8J8SI84_9FIRM</name>
<dbReference type="KEGG" id="vpy:HZI73_21135"/>
<reference evidence="1" key="1">
    <citation type="submission" date="2020-07" db="EMBL/GenBank/DDBJ databases">
        <title>Vallitalea pronyensis genome.</title>
        <authorList>
            <person name="Postec A."/>
        </authorList>
    </citation>
    <scope>NUCLEOTIDE SEQUENCE</scope>
    <source>
        <strain evidence="1">FatNI3</strain>
    </source>
</reference>